<evidence type="ECO:0000256" key="3">
    <source>
        <dbReference type="ARBA" id="ARBA00022658"/>
    </source>
</evidence>
<keyword evidence="4" id="KW-0479">Metal-binding</keyword>
<keyword evidence="2" id="KW-0963">Cytoplasm</keyword>
<keyword evidence="11" id="KW-0812">Transmembrane</keyword>
<protein>
    <recommendedName>
        <fullName evidence="17">FYVE-type domain-containing protein</fullName>
    </recommendedName>
</protein>
<dbReference type="PROSITE" id="PS50178">
    <property type="entry name" value="ZF_FYVE"/>
    <property type="match status" value="1"/>
</dbReference>
<name>A0AAF5DK78_STRER</name>
<evidence type="ECO:0000256" key="9">
    <source>
        <dbReference type="SAM" id="Coils"/>
    </source>
</evidence>
<dbReference type="InterPro" id="IPR055251">
    <property type="entry name" value="SOS1_NGEF_PH"/>
</dbReference>
<dbReference type="SMART" id="SM00064">
    <property type="entry name" value="FYVE"/>
    <property type="match status" value="1"/>
</dbReference>
<keyword evidence="6" id="KW-0862">Zinc</keyword>
<keyword evidence="5 8" id="KW-0863">Zinc-finger</keyword>
<feature type="domain" description="PH" evidence="12">
    <location>
        <begin position="446"/>
        <end position="543"/>
    </location>
</feature>
<evidence type="ECO:0000256" key="8">
    <source>
        <dbReference type="PROSITE-ProRule" id="PRU00091"/>
    </source>
</evidence>
<evidence type="ECO:0000313" key="15">
    <source>
        <dbReference type="Proteomes" id="UP000035681"/>
    </source>
</evidence>
<keyword evidence="9" id="KW-0175">Coiled coil</keyword>
<dbReference type="InterPro" id="IPR013083">
    <property type="entry name" value="Znf_RING/FYVE/PHD"/>
</dbReference>
<dbReference type="SMART" id="SM00233">
    <property type="entry name" value="PH"/>
    <property type="match status" value="1"/>
</dbReference>
<evidence type="ECO:0000259" key="13">
    <source>
        <dbReference type="PROSITE" id="PS50010"/>
    </source>
</evidence>
<feature type="region of interest" description="Disordered" evidence="10">
    <location>
        <begin position="1"/>
        <end position="27"/>
    </location>
</feature>
<dbReference type="InterPro" id="IPR011993">
    <property type="entry name" value="PH-like_dom_sf"/>
</dbReference>
<keyword evidence="3" id="KW-0344">Guanine-nucleotide releasing factor</keyword>
<sequence length="854" mass="99058">MGTKANGNDLKLVNGTSGYESPSGVETKPTLSVKELTALLSKKNIPYGDSKNNFTLGLKRQTINNVDLKVFNGNNITSKKREVIKKPIPLPKPNYLSLNRSKDLESKNLSPFIQKTSKQLYDRGDLLIHKNNNQQVTLRSKMSLNNDDFLKNEMEKKLPIERSKSIDSKYSSSGKSLRSTVVNSSIERLKTLEEIEEILFSFINEETNEKLKKIVNEIAEVEYNFCVKLRSISQDYPEFIRNNSPKNKDLLKEYPIIEEIAEALSQILNVHHVLLEHFTLLLMNWKNTSPNLASILLKDGHYLKICSVFIRRKNDVADMYRKALLENEKLNELTKLYEENMLNIKTLDDQQFNGFSRKMGVTVLHELDSVHQNLVRYGLLMERYSKAIDESLYPEEYNASIKAMTLVKNLANQVNVDLKEEENSLKMLELNKRFHGKYNIIHPCRKFIYEGELTKQARRDKLQRYLILFNDILIICNCSLIGKYMDPSKIRVYNVENYEVKVKDHIDYENQFELMTEEKSTAFICSSKEQRDIWVSKLKEVKENALNAKDTRVKIMKQTNPDIQPDNNYEGILYKAVWIPDEKSNICMMPNCGAELRVLRRHHCRLCGFLICSSCTGEAPIPKSRDADPESTNVYKVCPQCFYDIKNEFGHIFKAKKFKAPKNHHLRKIENIAFEKISILEKNKTGEIKRWVEFSNLNIFSIFKGEFDFEPIKQIDLEKESYAITVDENSLVGATFSFVNLENKAELFKFRVDNERKIEKFKFIVPYLYLLLIFIIIIFIKNITIIPITCAWTYFIGTNIDVDQYPTIQDVVDAVNFCTSILISTDLNRILKYKEICGKIINIINQNENGNSNV</sequence>
<dbReference type="WBParaSite" id="TCONS_00014447.p1">
    <property type="protein sequence ID" value="TCONS_00014447.p1"/>
    <property type="gene ID" value="XLOC_009652"/>
</dbReference>
<dbReference type="Pfam" id="PF22697">
    <property type="entry name" value="SOS1_NGEF_PH"/>
    <property type="match status" value="1"/>
</dbReference>
<comment type="subcellular location">
    <subcellularLocation>
        <location evidence="1">Cytoplasm</location>
        <location evidence="1">Cytoskeleton</location>
    </subcellularLocation>
</comment>
<dbReference type="GO" id="GO:0005856">
    <property type="term" value="C:cytoskeleton"/>
    <property type="evidence" value="ECO:0007669"/>
    <property type="project" value="UniProtKB-SubCell"/>
</dbReference>
<evidence type="ECO:0000313" key="16">
    <source>
        <dbReference type="WBParaSite" id="TCONS_00014447.p1"/>
    </source>
</evidence>
<evidence type="ECO:0000256" key="11">
    <source>
        <dbReference type="SAM" id="Phobius"/>
    </source>
</evidence>
<keyword evidence="7" id="KW-0206">Cytoskeleton</keyword>
<keyword evidence="11" id="KW-0472">Membrane</keyword>
<dbReference type="SUPFAM" id="SSF48065">
    <property type="entry name" value="DBL homology domain (DH-domain)"/>
    <property type="match status" value="1"/>
</dbReference>
<dbReference type="InterPro" id="IPR000219">
    <property type="entry name" value="DH_dom"/>
</dbReference>
<dbReference type="Gene3D" id="3.30.40.10">
    <property type="entry name" value="Zinc/RING finger domain, C3HC4 (zinc finger)"/>
    <property type="match status" value="1"/>
</dbReference>
<accession>A0AAF5DK78</accession>
<evidence type="ECO:0008006" key="17">
    <source>
        <dbReference type="Google" id="ProtNLM"/>
    </source>
</evidence>
<keyword evidence="15" id="KW-1185">Reference proteome</keyword>
<dbReference type="SUPFAM" id="SSF57903">
    <property type="entry name" value="FYVE/PHD zinc finger"/>
    <property type="match status" value="1"/>
</dbReference>
<dbReference type="SUPFAM" id="SSF50729">
    <property type="entry name" value="PH domain-like"/>
    <property type="match status" value="1"/>
</dbReference>
<dbReference type="InterPro" id="IPR051092">
    <property type="entry name" value="FYVE_RhoGEF_PH"/>
</dbReference>
<proteinExistence type="predicted"/>
<evidence type="ECO:0000259" key="14">
    <source>
        <dbReference type="PROSITE" id="PS50178"/>
    </source>
</evidence>
<dbReference type="Gene3D" id="2.30.29.30">
    <property type="entry name" value="Pleckstrin-homology domain (PH domain)/Phosphotyrosine-binding domain (PTB)"/>
    <property type="match status" value="1"/>
</dbReference>
<dbReference type="InterPro" id="IPR000306">
    <property type="entry name" value="Znf_FYVE"/>
</dbReference>
<evidence type="ECO:0000256" key="10">
    <source>
        <dbReference type="SAM" id="MobiDB-lite"/>
    </source>
</evidence>
<evidence type="ECO:0000256" key="5">
    <source>
        <dbReference type="ARBA" id="ARBA00022771"/>
    </source>
</evidence>
<feature type="transmembrane region" description="Helical" evidence="11">
    <location>
        <begin position="761"/>
        <end position="780"/>
    </location>
</feature>
<keyword evidence="11" id="KW-1133">Transmembrane helix</keyword>
<reference evidence="16" key="1">
    <citation type="submission" date="2024-02" db="UniProtKB">
        <authorList>
            <consortium name="WormBaseParasite"/>
        </authorList>
    </citation>
    <scope>IDENTIFICATION</scope>
</reference>
<dbReference type="Pfam" id="PF01363">
    <property type="entry name" value="FYVE"/>
    <property type="match status" value="1"/>
</dbReference>
<dbReference type="InterPro" id="IPR001849">
    <property type="entry name" value="PH_domain"/>
</dbReference>
<dbReference type="PROSITE" id="PS50003">
    <property type="entry name" value="PH_DOMAIN"/>
    <property type="match status" value="1"/>
</dbReference>
<dbReference type="PROSITE" id="PS50010">
    <property type="entry name" value="DH_2"/>
    <property type="match status" value="1"/>
</dbReference>
<evidence type="ECO:0000256" key="1">
    <source>
        <dbReference type="ARBA" id="ARBA00004245"/>
    </source>
</evidence>
<dbReference type="InterPro" id="IPR011011">
    <property type="entry name" value="Znf_FYVE_PHD"/>
</dbReference>
<dbReference type="GO" id="GO:0005737">
    <property type="term" value="C:cytoplasm"/>
    <property type="evidence" value="ECO:0007669"/>
    <property type="project" value="TreeGrafter"/>
</dbReference>
<evidence type="ECO:0000256" key="7">
    <source>
        <dbReference type="ARBA" id="ARBA00023212"/>
    </source>
</evidence>
<evidence type="ECO:0000259" key="12">
    <source>
        <dbReference type="PROSITE" id="PS50003"/>
    </source>
</evidence>
<dbReference type="GO" id="GO:0005085">
    <property type="term" value="F:guanyl-nucleotide exchange factor activity"/>
    <property type="evidence" value="ECO:0007669"/>
    <property type="project" value="UniProtKB-KW"/>
</dbReference>
<dbReference type="PANTHER" id="PTHR12673:SF159">
    <property type="entry name" value="LD03170P"/>
    <property type="match status" value="1"/>
</dbReference>
<organism evidence="15 16">
    <name type="scientific">Strongyloides stercoralis</name>
    <name type="common">Threadworm</name>
    <dbReference type="NCBI Taxonomy" id="6248"/>
    <lineage>
        <taxon>Eukaryota</taxon>
        <taxon>Metazoa</taxon>
        <taxon>Ecdysozoa</taxon>
        <taxon>Nematoda</taxon>
        <taxon>Chromadorea</taxon>
        <taxon>Rhabditida</taxon>
        <taxon>Tylenchina</taxon>
        <taxon>Panagrolaimomorpha</taxon>
        <taxon>Strongyloidoidea</taxon>
        <taxon>Strongyloididae</taxon>
        <taxon>Strongyloides</taxon>
    </lineage>
</organism>
<feature type="domain" description="DH" evidence="13">
    <location>
        <begin position="210"/>
        <end position="417"/>
    </location>
</feature>
<dbReference type="InterPro" id="IPR017455">
    <property type="entry name" value="Znf_FYVE-rel"/>
</dbReference>
<evidence type="ECO:0000256" key="2">
    <source>
        <dbReference type="ARBA" id="ARBA00022490"/>
    </source>
</evidence>
<dbReference type="InterPro" id="IPR035899">
    <property type="entry name" value="DBL_dom_sf"/>
</dbReference>
<dbReference type="Proteomes" id="UP000035681">
    <property type="component" value="Unplaced"/>
</dbReference>
<feature type="coiled-coil region" evidence="9">
    <location>
        <begin position="320"/>
        <end position="350"/>
    </location>
</feature>
<feature type="domain" description="FYVE-type" evidence="14">
    <location>
        <begin position="592"/>
        <end position="646"/>
    </location>
</feature>
<dbReference type="AlphaFoldDB" id="A0AAF5DK78"/>
<dbReference type="PANTHER" id="PTHR12673">
    <property type="entry name" value="FACIOGENITAL DYSPLASIA PROTEIN"/>
    <property type="match status" value="1"/>
</dbReference>
<evidence type="ECO:0000256" key="6">
    <source>
        <dbReference type="ARBA" id="ARBA00022833"/>
    </source>
</evidence>
<evidence type="ECO:0000256" key="4">
    <source>
        <dbReference type="ARBA" id="ARBA00022723"/>
    </source>
</evidence>
<dbReference type="Gene3D" id="1.20.900.10">
    <property type="entry name" value="Dbl homology (DH) domain"/>
    <property type="match status" value="1"/>
</dbReference>
<dbReference type="GO" id="GO:0008270">
    <property type="term" value="F:zinc ion binding"/>
    <property type="evidence" value="ECO:0007669"/>
    <property type="project" value="UniProtKB-KW"/>
</dbReference>